<dbReference type="SUPFAM" id="SSF53720">
    <property type="entry name" value="ALDH-like"/>
    <property type="match status" value="1"/>
</dbReference>
<proteinExistence type="inferred from homology"/>
<dbReference type="EMBL" id="LUEZ02000090">
    <property type="protein sequence ID" value="RDB18697.1"/>
    <property type="molecule type" value="Genomic_DNA"/>
</dbReference>
<dbReference type="STRING" id="39966.A0A369JDL7"/>
<dbReference type="InterPro" id="IPR029510">
    <property type="entry name" value="Ald_DH_CS_GLU"/>
</dbReference>
<evidence type="ECO:0000256" key="1">
    <source>
        <dbReference type="ARBA" id="ARBA00009986"/>
    </source>
</evidence>
<evidence type="ECO:0000256" key="3">
    <source>
        <dbReference type="ARBA" id="ARBA00023027"/>
    </source>
</evidence>
<dbReference type="Pfam" id="PF00171">
    <property type="entry name" value="Aldedh"/>
    <property type="match status" value="1"/>
</dbReference>
<keyword evidence="8" id="KW-1185">Reference proteome</keyword>
<comment type="similarity">
    <text evidence="1 5">Belongs to the aldehyde dehydrogenase family.</text>
</comment>
<dbReference type="PANTHER" id="PTHR42986:SF1">
    <property type="entry name" value="BENZALDEHYDE DEHYDROGENASE YFMT"/>
    <property type="match status" value="1"/>
</dbReference>
<dbReference type="PANTHER" id="PTHR42986">
    <property type="entry name" value="BENZALDEHYDE DEHYDROGENASE YFMT"/>
    <property type="match status" value="1"/>
</dbReference>
<evidence type="ECO:0000313" key="8">
    <source>
        <dbReference type="Proteomes" id="UP000076154"/>
    </source>
</evidence>
<sequence length="485" mass="51408">MVPFTPLYIDGQEVPSSNKATFEVINPASGKIVGQSASASGEDCSTAVESAAKAFTTWQQSGIAERRAIFLKAAEIVSTETYKKKIVQATQDETAAVDYWSTLNWAGAGTLLRTAAGFLNELGGKTLPSALPGGKLETQRRPMGVILAIAPWNAPFTLTLRAVAIPIICGNTVVVKSSEYSPRSQAIVAELFREAGLPNGVLNCLSMSKEVAPAMTAELIANPKVRKINFTGSDRVGRIIAIEAAKYLKPCVLELGGKAPVVVLDDADVTQAAKAIVFGSMVHSGQVCMSTERVIVQTGIADSLITLVRDSAKALKAGDPKIDAATKLSAVFSEASADNILSMIREAIEAGADLILGDLGRDGNVIQPHLLSGVKSGMRLWDRESFGPVVVFCVVDNIDEAIEMANASEYSLTAAVWTSNMYSAQRVSSSIRAGITHINGPTTHTEPLLGSMGLGGASGYGRFDIDNFTDIRGIVTHPLDREYFL</sequence>
<dbReference type="AlphaFoldDB" id="A0A369JDL7"/>
<organism evidence="7 8">
    <name type="scientific">Hypsizygus marmoreus</name>
    <name type="common">White beech mushroom</name>
    <name type="synonym">Agaricus marmoreus</name>
    <dbReference type="NCBI Taxonomy" id="39966"/>
    <lineage>
        <taxon>Eukaryota</taxon>
        <taxon>Fungi</taxon>
        <taxon>Dikarya</taxon>
        <taxon>Basidiomycota</taxon>
        <taxon>Agaricomycotina</taxon>
        <taxon>Agaricomycetes</taxon>
        <taxon>Agaricomycetidae</taxon>
        <taxon>Agaricales</taxon>
        <taxon>Tricholomatineae</taxon>
        <taxon>Lyophyllaceae</taxon>
        <taxon>Hypsizygus</taxon>
    </lineage>
</organism>
<evidence type="ECO:0000256" key="2">
    <source>
        <dbReference type="ARBA" id="ARBA00023002"/>
    </source>
</evidence>
<feature type="active site" evidence="4">
    <location>
        <position position="254"/>
    </location>
</feature>
<dbReference type="InterPro" id="IPR016161">
    <property type="entry name" value="Ald_DH/histidinol_DH"/>
</dbReference>
<gene>
    <name evidence="7" type="primary">doxF_0</name>
    <name evidence="7" type="ORF">Hypma_014738</name>
</gene>
<dbReference type="Proteomes" id="UP000076154">
    <property type="component" value="Unassembled WGS sequence"/>
</dbReference>
<reference evidence="7" key="1">
    <citation type="submission" date="2018-04" db="EMBL/GenBank/DDBJ databases">
        <title>Whole genome sequencing of Hypsizygus marmoreus.</title>
        <authorList>
            <person name="Choi I.-G."/>
            <person name="Min B."/>
            <person name="Kim J.-G."/>
            <person name="Kim S."/>
            <person name="Oh Y.-L."/>
            <person name="Kong W.-S."/>
            <person name="Park H."/>
            <person name="Jeong J."/>
            <person name="Song E.-S."/>
        </authorList>
    </citation>
    <scope>NUCLEOTIDE SEQUENCE [LARGE SCALE GENOMIC DNA]</scope>
    <source>
        <strain evidence="7">51987-8</strain>
    </source>
</reference>
<keyword evidence="2 5" id="KW-0560">Oxidoreductase</keyword>
<dbReference type="InterPro" id="IPR015590">
    <property type="entry name" value="Aldehyde_DH_dom"/>
</dbReference>
<evidence type="ECO:0000313" key="7">
    <source>
        <dbReference type="EMBL" id="RDB18697.1"/>
    </source>
</evidence>
<name>A0A369JDL7_HYPMA</name>
<dbReference type="InParanoid" id="A0A369JDL7"/>
<dbReference type="InterPro" id="IPR016162">
    <property type="entry name" value="Ald_DH_N"/>
</dbReference>
<comment type="caution">
    <text evidence="7">The sequence shown here is derived from an EMBL/GenBank/DDBJ whole genome shotgun (WGS) entry which is preliminary data.</text>
</comment>
<dbReference type="OrthoDB" id="310895at2759"/>
<evidence type="ECO:0000256" key="5">
    <source>
        <dbReference type="RuleBase" id="RU003345"/>
    </source>
</evidence>
<dbReference type="PROSITE" id="PS00687">
    <property type="entry name" value="ALDEHYDE_DEHYDR_GLU"/>
    <property type="match status" value="1"/>
</dbReference>
<dbReference type="InterPro" id="IPR016163">
    <property type="entry name" value="Ald_DH_C"/>
</dbReference>
<dbReference type="Gene3D" id="3.40.605.10">
    <property type="entry name" value="Aldehyde Dehydrogenase, Chain A, domain 1"/>
    <property type="match status" value="1"/>
</dbReference>
<dbReference type="GO" id="GO:0016620">
    <property type="term" value="F:oxidoreductase activity, acting on the aldehyde or oxo group of donors, NAD or NADP as acceptor"/>
    <property type="evidence" value="ECO:0007669"/>
    <property type="project" value="InterPro"/>
</dbReference>
<evidence type="ECO:0000259" key="6">
    <source>
        <dbReference type="Pfam" id="PF00171"/>
    </source>
</evidence>
<dbReference type="Gene3D" id="3.40.309.10">
    <property type="entry name" value="Aldehyde Dehydrogenase, Chain A, domain 2"/>
    <property type="match status" value="1"/>
</dbReference>
<evidence type="ECO:0000256" key="4">
    <source>
        <dbReference type="PROSITE-ProRule" id="PRU10007"/>
    </source>
</evidence>
<keyword evidence="3" id="KW-0520">NAD</keyword>
<accession>A0A369JDL7</accession>
<feature type="domain" description="Aldehyde dehydrogenase" evidence="6">
    <location>
        <begin position="17"/>
        <end position="466"/>
    </location>
</feature>
<protein>
    <submittedName>
        <fullName evidence="7">Salicylaldehyde dehydrogenase</fullName>
    </submittedName>
</protein>